<keyword evidence="6" id="KW-1185">Reference proteome</keyword>
<evidence type="ECO:0000256" key="2">
    <source>
        <dbReference type="ARBA" id="ARBA00022723"/>
    </source>
</evidence>
<protein>
    <submittedName>
        <fullName evidence="5">Mandelate racemase</fullName>
    </submittedName>
</protein>
<dbReference type="InterPro" id="IPR013341">
    <property type="entry name" value="Mandelate_racemase_N_dom"/>
</dbReference>
<dbReference type="SFLD" id="SFLDG00179">
    <property type="entry name" value="mandelate_racemase"/>
    <property type="match status" value="1"/>
</dbReference>
<name>A0A221M971_9BACI</name>
<dbReference type="Pfam" id="PF02746">
    <property type="entry name" value="MR_MLE_N"/>
    <property type="match status" value="1"/>
</dbReference>
<dbReference type="SFLD" id="SFLDS00001">
    <property type="entry name" value="Enolase"/>
    <property type="match status" value="1"/>
</dbReference>
<dbReference type="KEGG" id="vne:CFK40_03805"/>
<keyword evidence="2" id="KW-0479">Metal-binding</keyword>
<dbReference type="InterPro" id="IPR029065">
    <property type="entry name" value="Enolase_C-like"/>
</dbReference>
<dbReference type="EMBL" id="CP022437">
    <property type="protein sequence ID" value="ASN04193.1"/>
    <property type="molecule type" value="Genomic_DNA"/>
</dbReference>
<organism evidence="5 6">
    <name type="scientific">Virgibacillus necropolis</name>
    <dbReference type="NCBI Taxonomy" id="163877"/>
    <lineage>
        <taxon>Bacteria</taxon>
        <taxon>Bacillati</taxon>
        <taxon>Bacillota</taxon>
        <taxon>Bacilli</taxon>
        <taxon>Bacillales</taxon>
        <taxon>Bacillaceae</taxon>
        <taxon>Virgibacillus</taxon>
    </lineage>
</organism>
<dbReference type="Pfam" id="PF13378">
    <property type="entry name" value="MR_MLE_C"/>
    <property type="match status" value="1"/>
</dbReference>
<dbReference type="GO" id="GO:0016836">
    <property type="term" value="F:hydro-lyase activity"/>
    <property type="evidence" value="ECO:0007669"/>
    <property type="project" value="TreeGrafter"/>
</dbReference>
<reference evidence="5 6" key="1">
    <citation type="journal article" date="2003" name="Int. J. Syst. Evol. Microbiol.">
        <title>Virgibacillus carmonensis sp. nov., Virgibacillus necropolis sp. nov. and Virgibacillus picturae sp. nov., three novel species isolated from deteriorated mural paintings, transfer of the species of the genus salibacillus to Virgibacillus, as Virgibacillus marismortui comb. nov. and Virgibacillus salexigens comb. nov., and emended description of the genus Virgibacillus.</title>
        <authorList>
            <person name="Heyrman J."/>
            <person name="Logan N.A."/>
            <person name="Busse H.J."/>
            <person name="Balcaen A."/>
            <person name="Lebbe L."/>
            <person name="Rodriguez-Diaz M."/>
            <person name="Swings J."/>
            <person name="De Vos P."/>
        </authorList>
    </citation>
    <scope>NUCLEOTIDE SEQUENCE [LARGE SCALE GENOMIC DNA]</scope>
    <source>
        <strain evidence="5 6">LMG 19488</strain>
    </source>
</reference>
<proteinExistence type="predicted"/>
<dbReference type="Gene3D" id="3.20.20.120">
    <property type="entry name" value="Enolase-like C-terminal domain"/>
    <property type="match status" value="1"/>
</dbReference>
<dbReference type="InterPro" id="IPR046945">
    <property type="entry name" value="RHMD-like"/>
</dbReference>
<evidence type="ECO:0000313" key="5">
    <source>
        <dbReference type="EMBL" id="ASN04193.1"/>
    </source>
</evidence>
<evidence type="ECO:0000256" key="3">
    <source>
        <dbReference type="ARBA" id="ARBA00022842"/>
    </source>
</evidence>
<dbReference type="PANTHER" id="PTHR13794">
    <property type="entry name" value="ENOLASE SUPERFAMILY, MANDELATE RACEMASE"/>
    <property type="match status" value="1"/>
</dbReference>
<dbReference type="PANTHER" id="PTHR13794:SF58">
    <property type="entry name" value="MITOCHONDRIAL ENOLASE SUPERFAMILY MEMBER 1"/>
    <property type="match status" value="1"/>
</dbReference>
<evidence type="ECO:0000313" key="6">
    <source>
        <dbReference type="Proteomes" id="UP000204391"/>
    </source>
</evidence>
<feature type="domain" description="Mandelate racemase/muconate lactonizing enzyme C-terminal" evidence="4">
    <location>
        <begin position="153"/>
        <end position="250"/>
    </location>
</feature>
<keyword evidence="3" id="KW-0460">Magnesium</keyword>
<evidence type="ECO:0000259" key="4">
    <source>
        <dbReference type="SMART" id="SM00922"/>
    </source>
</evidence>
<sequence length="371" mass="42141">MKDLIGMKITNVETYLLDVPLRQRAITDSQTKLDSVEFVAVRLDTDDGISGWGFNWNYTKGTRAVQAIIDDTYAEKLMGKDPLMYKNVLRELHYTNHFIGQVGITRVALCAVELALWDIKLKVANMPLWKYLGPVKDKVKAYNTDGGWLEVTTDELVKDMTALVERGFDAVKMKIGLPNPREDYERVKAVRKAIGDDIKLMVDANTVWDLKTSIVWGRKLEEFDIYWLEEPMNPFDKKSHAELASRLDVPIAIGETVYTKYDFRDYIEMGGVSIVQADATKLSGIDEWLDVAALARCYNLEVIPHTNVQQKLHVQLAAATSNVPMVEYCYESIIDIWENPIKVENGYYSLPEEPGLGCKLTDKILTECRIG</sequence>
<dbReference type="InterPro" id="IPR036849">
    <property type="entry name" value="Enolase-like_C_sf"/>
</dbReference>
<evidence type="ECO:0000256" key="1">
    <source>
        <dbReference type="ARBA" id="ARBA00001946"/>
    </source>
</evidence>
<dbReference type="InterPro" id="IPR029017">
    <property type="entry name" value="Enolase-like_N"/>
</dbReference>
<dbReference type="SUPFAM" id="SSF51604">
    <property type="entry name" value="Enolase C-terminal domain-like"/>
    <property type="match status" value="1"/>
</dbReference>
<dbReference type="SUPFAM" id="SSF54826">
    <property type="entry name" value="Enolase N-terminal domain-like"/>
    <property type="match status" value="1"/>
</dbReference>
<dbReference type="Gene3D" id="3.30.390.10">
    <property type="entry name" value="Enolase-like, N-terminal domain"/>
    <property type="match status" value="1"/>
</dbReference>
<dbReference type="AlphaFoldDB" id="A0A221M971"/>
<dbReference type="CDD" id="cd03316">
    <property type="entry name" value="MR_like"/>
    <property type="match status" value="1"/>
</dbReference>
<dbReference type="SMART" id="SM00922">
    <property type="entry name" value="MR_MLE"/>
    <property type="match status" value="1"/>
</dbReference>
<gene>
    <name evidence="5" type="ORF">CFK40_03805</name>
</gene>
<dbReference type="GO" id="GO:0016052">
    <property type="term" value="P:carbohydrate catabolic process"/>
    <property type="evidence" value="ECO:0007669"/>
    <property type="project" value="TreeGrafter"/>
</dbReference>
<dbReference type="GO" id="GO:0000287">
    <property type="term" value="F:magnesium ion binding"/>
    <property type="evidence" value="ECO:0007669"/>
    <property type="project" value="TreeGrafter"/>
</dbReference>
<comment type="cofactor">
    <cofactor evidence="1">
        <name>Mg(2+)</name>
        <dbReference type="ChEBI" id="CHEBI:18420"/>
    </cofactor>
</comment>
<accession>A0A221M971</accession>
<dbReference type="InterPro" id="IPR013342">
    <property type="entry name" value="Mandelate_racemase_C"/>
</dbReference>
<dbReference type="Proteomes" id="UP000204391">
    <property type="component" value="Chromosome"/>
</dbReference>